<accession>A0A4C2A7V5</accession>
<evidence type="ECO:0000313" key="2">
    <source>
        <dbReference type="EMBL" id="GBP95259.1"/>
    </source>
</evidence>
<dbReference type="EMBL" id="BGZK01002605">
    <property type="protein sequence ID" value="GBP95259.1"/>
    <property type="molecule type" value="Genomic_DNA"/>
</dbReference>
<gene>
    <name evidence="2" type="ORF">EVAR_69231_1</name>
</gene>
<evidence type="ECO:0000256" key="1">
    <source>
        <dbReference type="SAM" id="Phobius"/>
    </source>
</evidence>
<reference evidence="2 3" key="1">
    <citation type="journal article" date="2019" name="Commun. Biol.">
        <title>The bagworm genome reveals a unique fibroin gene that provides high tensile strength.</title>
        <authorList>
            <person name="Kono N."/>
            <person name="Nakamura H."/>
            <person name="Ohtoshi R."/>
            <person name="Tomita M."/>
            <person name="Numata K."/>
            <person name="Arakawa K."/>
        </authorList>
    </citation>
    <scope>NUCLEOTIDE SEQUENCE [LARGE SCALE GENOMIC DNA]</scope>
</reference>
<dbReference type="AlphaFoldDB" id="A0A4C2A7V5"/>
<keyword evidence="1" id="KW-1133">Transmembrane helix</keyword>
<protein>
    <submittedName>
        <fullName evidence="2">Uncharacterized protein</fullName>
    </submittedName>
</protein>
<comment type="caution">
    <text evidence="2">The sequence shown here is derived from an EMBL/GenBank/DDBJ whole genome shotgun (WGS) entry which is preliminary data.</text>
</comment>
<feature type="transmembrane region" description="Helical" evidence="1">
    <location>
        <begin position="38"/>
        <end position="61"/>
    </location>
</feature>
<organism evidence="2 3">
    <name type="scientific">Eumeta variegata</name>
    <name type="common">Bagworm moth</name>
    <name type="synonym">Eumeta japonica</name>
    <dbReference type="NCBI Taxonomy" id="151549"/>
    <lineage>
        <taxon>Eukaryota</taxon>
        <taxon>Metazoa</taxon>
        <taxon>Ecdysozoa</taxon>
        <taxon>Arthropoda</taxon>
        <taxon>Hexapoda</taxon>
        <taxon>Insecta</taxon>
        <taxon>Pterygota</taxon>
        <taxon>Neoptera</taxon>
        <taxon>Endopterygota</taxon>
        <taxon>Lepidoptera</taxon>
        <taxon>Glossata</taxon>
        <taxon>Ditrysia</taxon>
        <taxon>Tineoidea</taxon>
        <taxon>Psychidae</taxon>
        <taxon>Oiketicinae</taxon>
        <taxon>Eumeta</taxon>
    </lineage>
</organism>
<dbReference type="Proteomes" id="UP000299102">
    <property type="component" value="Unassembled WGS sequence"/>
</dbReference>
<proteinExistence type="predicted"/>
<keyword evidence="1" id="KW-0812">Transmembrane</keyword>
<keyword evidence="3" id="KW-1185">Reference proteome</keyword>
<name>A0A4C2A7V5_EUMVA</name>
<sequence length="94" mass="9933">MGGGDHLFSSVPHALTYKCYKEKNFAIFIDAVVIDTEAVLVALGGAGAAAVLLLMAGALLARRRKNSPAPAPTPPILVYPPHDITAPCYLYAHM</sequence>
<evidence type="ECO:0000313" key="3">
    <source>
        <dbReference type="Proteomes" id="UP000299102"/>
    </source>
</evidence>
<keyword evidence="1" id="KW-0472">Membrane</keyword>
<dbReference type="NCBIfam" id="TIGR01167">
    <property type="entry name" value="LPXTG_anchor"/>
    <property type="match status" value="1"/>
</dbReference>
<dbReference type="OrthoDB" id="6926341at2759"/>